<keyword evidence="4" id="KW-1185">Reference proteome</keyword>
<feature type="compositionally biased region" description="Gly residues" evidence="1">
    <location>
        <begin position="205"/>
        <end position="221"/>
    </location>
</feature>
<evidence type="ECO:0000259" key="2">
    <source>
        <dbReference type="Pfam" id="PF22936"/>
    </source>
</evidence>
<reference evidence="3" key="1">
    <citation type="submission" date="2022-12" db="EMBL/GenBank/DDBJ databases">
        <title>Draft genome assemblies for two species of Escallonia (Escalloniales).</title>
        <authorList>
            <person name="Chanderbali A."/>
            <person name="Dervinis C."/>
            <person name="Anghel I."/>
            <person name="Soltis D."/>
            <person name="Soltis P."/>
            <person name="Zapata F."/>
        </authorList>
    </citation>
    <scope>NUCLEOTIDE SEQUENCE</scope>
    <source>
        <strain evidence="3">UCBG64.0493</strain>
        <tissue evidence="3">Leaf</tissue>
    </source>
</reference>
<comment type="caution">
    <text evidence="3">The sequence shown here is derived from an EMBL/GenBank/DDBJ whole genome shotgun (WGS) entry which is preliminary data.</text>
</comment>
<dbReference type="InterPro" id="IPR004158">
    <property type="entry name" value="DUF247_pln"/>
</dbReference>
<dbReference type="Proteomes" id="UP001188597">
    <property type="component" value="Unassembled WGS sequence"/>
</dbReference>
<evidence type="ECO:0000313" key="3">
    <source>
        <dbReference type="EMBL" id="KAK2997894.1"/>
    </source>
</evidence>
<sequence length="306" mass="34145">MEKYKLAAIKSSLTPQQILNFQEIVIDKMKELEPVIRACYHKYLDHDGDALAWIVAIDGLFLLDILRGYGHVMSSWNLTRDAVLCRDVMVLENQIPVILLKEIRKNLQLNSVHDADDLELFLMLRGVEGVADVQGGRVFGQVEMGKGDKDKEGEARGEDYGRFGGEFCGSSEELNMNPTNEANEFSNQEQGRSNQTPRSYSRGGFVRGRGGNGNERGGFGKGRGRGKNHFDRNRNGEDRGCSNHMATNNNAFLDMDNTFKSHMKLTKGALVEAKGKGIIDVQTNEGNEEEGDDEMNKEEISGLDHQ</sequence>
<dbReference type="Pfam" id="PF03140">
    <property type="entry name" value="DUF247"/>
    <property type="match status" value="1"/>
</dbReference>
<evidence type="ECO:0000256" key="1">
    <source>
        <dbReference type="SAM" id="MobiDB-lite"/>
    </source>
</evidence>
<dbReference type="PANTHER" id="PTHR31549">
    <property type="entry name" value="PROTEIN, PUTATIVE (DUF247)-RELATED-RELATED"/>
    <property type="match status" value="1"/>
</dbReference>
<feature type="compositionally biased region" description="Acidic residues" evidence="1">
    <location>
        <begin position="286"/>
        <end position="296"/>
    </location>
</feature>
<feature type="region of interest" description="Disordered" evidence="1">
    <location>
        <begin position="171"/>
        <end position="244"/>
    </location>
</feature>
<dbReference type="AlphaFoldDB" id="A0AA88UYL2"/>
<proteinExistence type="predicted"/>
<dbReference type="InterPro" id="IPR054722">
    <property type="entry name" value="PolX-like_BBD"/>
</dbReference>
<name>A0AA88UYL2_9ASTE</name>
<protein>
    <recommendedName>
        <fullName evidence="2">Retrovirus-related Pol polyprotein from transposon TNT 1-94-like beta-barrel domain-containing protein</fullName>
    </recommendedName>
</protein>
<feature type="compositionally biased region" description="Basic and acidic residues" evidence="1">
    <location>
        <begin position="228"/>
        <end position="241"/>
    </location>
</feature>
<dbReference type="Pfam" id="PF22936">
    <property type="entry name" value="Pol_BBD"/>
    <property type="match status" value="1"/>
</dbReference>
<feature type="non-terminal residue" evidence="3">
    <location>
        <position position="1"/>
    </location>
</feature>
<feature type="compositionally biased region" description="Basic and acidic residues" evidence="1">
    <location>
        <begin position="297"/>
        <end position="306"/>
    </location>
</feature>
<accession>A0AA88UYL2</accession>
<feature type="region of interest" description="Disordered" evidence="1">
    <location>
        <begin position="280"/>
        <end position="306"/>
    </location>
</feature>
<organism evidence="3 4">
    <name type="scientific">Escallonia herrerae</name>
    <dbReference type="NCBI Taxonomy" id="1293975"/>
    <lineage>
        <taxon>Eukaryota</taxon>
        <taxon>Viridiplantae</taxon>
        <taxon>Streptophyta</taxon>
        <taxon>Embryophyta</taxon>
        <taxon>Tracheophyta</taxon>
        <taxon>Spermatophyta</taxon>
        <taxon>Magnoliopsida</taxon>
        <taxon>eudicotyledons</taxon>
        <taxon>Gunneridae</taxon>
        <taxon>Pentapetalae</taxon>
        <taxon>asterids</taxon>
        <taxon>campanulids</taxon>
        <taxon>Escalloniales</taxon>
        <taxon>Escalloniaceae</taxon>
        <taxon>Escallonia</taxon>
    </lineage>
</organism>
<evidence type="ECO:0000313" key="4">
    <source>
        <dbReference type="Proteomes" id="UP001188597"/>
    </source>
</evidence>
<dbReference type="EMBL" id="JAVXUP010003925">
    <property type="protein sequence ID" value="KAK2997894.1"/>
    <property type="molecule type" value="Genomic_DNA"/>
</dbReference>
<gene>
    <name evidence="3" type="ORF">RJ639_025370</name>
</gene>
<feature type="compositionally biased region" description="Polar residues" evidence="1">
    <location>
        <begin position="172"/>
        <end position="199"/>
    </location>
</feature>
<dbReference type="PANTHER" id="PTHR31549:SF289">
    <property type="match status" value="1"/>
</dbReference>
<feature type="domain" description="Retrovirus-related Pol polyprotein from transposon TNT 1-94-like beta-barrel" evidence="2">
    <location>
        <begin position="238"/>
        <end position="287"/>
    </location>
</feature>